<dbReference type="InterPro" id="IPR013555">
    <property type="entry name" value="TRP_dom"/>
</dbReference>
<dbReference type="SMART" id="SM01420">
    <property type="entry name" value="TRP_2"/>
    <property type="match status" value="1"/>
</dbReference>
<dbReference type="PANTHER" id="PTHR10117">
    <property type="entry name" value="TRANSIENT RECEPTOR POTENTIAL CHANNEL"/>
    <property type="match status" value="1"/>
</dbReference>
<keyword evidence="2" id="KW-0677">Repeat</keyword>
<organism evidence="6 7">
    <name type="scientific">Oedothorax gibbosus</name>
    <dbReference type="NCBI Taxonomy" id="931172"/>
    <lineage>
        <taxon>Eukaryota</taxon>
        <taxon>Metazoa</taxon>
        <taxon>Ecdysozoa</taxon>
        <taxon>Arthropoda</taxon>
        <taxon>Chelicerata</taxon>
        <taxon>Arachnida</taxon>
        <taxon>Araneae</taxon>
        <taxon>Araneomorphae</taxon>
        <taxon>Entelegynae</taxon>
        <taxon>Araneoidea</taxon>
        <taxon>Linyphiidae</taxon>
        <taxon>Erigoninae</taxon>
        <taxon>Oedothorax</taxon>
    </lineage>
</organism>
<dbReference type="Pfam" id="PF08344">
    <property type="entry name" value="TRP_2"/>
    <property type="match status" value="1"/>
</dbReference>
<evidence type="ECO:0000256" key="4">
    <source>
        <dbReference type="ARBA" id="ARBA00023303"/>
    </source>
</evidence>
<keyword evidence="3" id="KW-0406">Ion transport</keyword>
<dbReference type="GO" id="GO:0015279">
    <property type="term" value="F:store-operated calcium channel activity"/>
    <property type="evidence" value="ECO:0007669"/>
    <property type="project" value="TreeGrafter"/>
</dbReference>
<reference evidence="6 7" key="1">
    <citation type="journal article" date="2022" name="Nat. Ecol. Evol.">
        <title>A masculinizing supergene underlies an exaggerated male reproductive morph in a spider.</title>
        <authorList>
            <person name="Hendrickx F."/>
            <person name="De Corte Z."/>
            <person name="Sonet G."/>
            <person name="Van Belleghem S.M."/>
            <person name="Kostlbacher S."/>
            <person name="Vangestel C."/>
        </authorList>
    </citation>
    <scope>NUCLEOTIDE SEQUENCE [LARGE SCALE GENOMIC DNA]</scope>
    <source>
        <strain evidence="6">W744_W776</strain>
    </source>
</reference>
<dbReference type="AlphaFoldDB" id="A0AAV6U2H1"/>
<sequence>MSQIRLNAYKVVDSPTYICQVTDDPILYCFEIDREIETCSDRDKEFKVEYEELGTEVRDFTVQLLS</sequence>
<protein>
    <recommendedName>
        <fullName evidence="5">Transient receptor ion channel domain-containing protein</fullName>
    </recommendedName>
</protein>
<evidence type="ECO:0000313" key="7">
    <source>
        <dbReference type="Proteomes" id="UP000827092"/>
    </source>
</evidence>
<evidence type="ECO:0000259" key="5">
    <source>
        <dbReference type="SMART" id="SM01420"/>
    </source>
</evidence>
<keyword evidence="7" id="KW-1185">Reference proteome</keyword>
<evidence type="ECO:0000256" key="2">
    <source>
        <dbReference type="ARBA" id="ARBA00022737"/>
    </source>
</evidence>
<keyword evidence="4" id="KW-0407">Ion channel</keyword>
<dbReference type="GO" id="GO:0051480">
    <property type="term" value="P:regulation of cytosolic calcium ion concentration"/>
    <property type="evidence" value="ECO:0007669"/>
    <property type="project" value="TreeGrafter"/>
</dbReference>
<dbReference type="GO" id="GO:0005886">
    <property type="term" value="C:plasma membrane"/>
    <property type="evidence" value="ECO:0007669"/>
    <property type="project" value="TreeGrafter"/>
</dbReference>
<proteinExistence type="predicted"/>
<evidence type="ECO:0000313" key="6">
    <source>
        <dbReference type="EMBL" id="KAG8178163.1"/>
    </source>
</evidence>
<dbReference type="EMBL" id="JAFNEN010000713">
    <property type="protein sequence ID" value="KAG8178163.1"/>
    <property type="molecule type" value="Genomic_DNA"/>
</dbReference>
<evidence type="ECO:0000256" key="3">
    <source>
        <dbReference type="ARBA" id="ARBA00023065"/>
    </source>
</evidence>
<comment type="caution">
    <text evidence="6">The sequence shown here is derived from an EMBL/GenBank/DDBJ whole genome shotgun (WGS) entry which is preliminary data.</text>
</comment>
<dbReference type="PANTHER" id="PTHR10117:SF54">
    <property type="entry name" value="TRANSIENT RECEPTOR POTENTIAL-GAMMA PROTEIN"/>
    <property type="match status" value="1"/>
</dbReference>
<name>A0AAV6U2H1_9ARAC</name>
<dbReference type="Proteomes" id="UP000827092">
    <property type="component" value="Unassembled WGS sequence"/>
</dbReference>
<keyword evidence="1" id="KW-0813">Transport</keyword>
<dbReference type="InterPro" id="IPR002153">
    <property type="entry name" value="TRPC_channel"/>
</dbReference>
<accession>A0AAV6U2H1</accession>
<dbReference type="GO" id="GO:0034703">
    <property type="term" value="C:cation channel complex"/>
    <property type="evidence" value="ECO:0007669"/>
    <property type="project" value="TreeGrafter"/>
</dbReference>
<dbReference type="GO" id="GO:0070679">
    <property type="term" value="F:inositol 1,4,5 trisphosphate binding"/>
    <property type="evidence" value="ECO:0007669"/>
    <property type="project" value="TreeGrafter"/>
</dbReference>
<feature type="domain" description="Transient receptor ion channel" evidence="5">
    <location>
        <begin position="3"/>
        <end position="47"/>
    </location>
</feature>
<evidence type="ECO:0000256" key="1">
    <source>
        <dbReference type="ARBA" id="ARBA00022448"/>
    </source>
</evidence>
<gene>
    <name evidence="6" type="ORF">JTE90_006302</name>
</gene>